<name>A0A9W8LV97_9FUNG</name>
<keyword evidence="6" id="KW-0472">Membrane</keyword>
<keyword evidence="6" id="KW-0072">Autophagy</keyword>
<evidence type="ECO:0000256" key="3">
    <source>
        <dbReference type="ARBA" id="ARBA00022824"/>
    </source>
</evidence>
<keyword evidence="6" id="KW-0653">Protein transport</keyword>
<dbReference type="Gene3D" id="1.25.40.1030">
    <property type="match status" value="1"/>
</dbReference>
<feature type="non-terminal residue" evidence="9">
    <location>
        <position position="1"/>
    </location>
</feature>
<dbReference type="GO" id="GO:0016192">
    <property type="term" value="P:vesicle-mediated transport"/>
    <property type="evidence" value="ECO:0007669"/>
    <property type="project" value="UniProtKB-KW"/>
</dbReference>
<organism evidence="9 10">
    <name type="scientific">Coemansia brasiliensis</name>
    <dbReference type="NCBI Taxonomy" id="2650707"/>
    <lineage>
        <taxon>Eukaryota</taxon>
        <taxon>Fungi</taxon>
        <taxon>Fungi incertae sedis</taxon>
        <taxon>Zoopagomycota</taxon>
        <taxon>Kickxellomycotina</taxon>
        <taxon>Kickxellomycetes</taxon>
        <taxon>Kickxellales</taxon>
        <taxon>Kickxellaceae</taxon>
        <taxon>Coemansia</taxon>
    </lineage>
</organism>
<comment type="function">
    <text evidence="5 6">Involved in the initiation of assembly of the COPII coat required for the formation of transport vesicles from the endoplasmic reticulum (ER) and the selection of cargo molecules. Also involved in autophagy.</text>
</comment>
<evidence type="ECO:0000256" key="5">
    <source>
        <dbReference type="ARBA" id="ARBA00024687"/>
    </source>
</evidence>
<feature type="domain" description="Sec16 central conserved" evidence="8">
    <location>
        <begin position="185"/>
        <end position="237"/>
    </location>
</feature>
<dbReference type="OrthoDB" id="8918678at2759"/>
<keyword evidence="10" id="KW-1185">Reference proteome</keyword>
<protein>
    <recommendedName>
        <fullName evidence="6">Protein transport protein sec16</fullName>
    </recommendedName>
</protein>
<gene>
    <name evidence="9" type="ORF">IWW36_005526</name>
</gene>
<dbReference type="PANTHER" id="PTHR13402">
    <property type="entry name" value="RGPR-RELATED"/>
    <property type="match status" value="1"/>
</dbReference>
<evidence type="ECO:0000313" key="9">
    <source>
        <dbReference type="EMBL" id="KAJ2843546.1"/>
    </source>
</evidence>
<evidence type="ECO:0000256" key="6">
    <source>
        <dbReference type="RuleBase" id="RU364101"/>
    </source>
</evidence>
<proteinExistence type="inferred from homology"/>
<dbReference type="EMBL" id="JANBUW010001375">
    <property type="protein sequence ID" value="KAJ2843546.1"/>
    <property type="molecule type" value="Genomic_DNA"/>
</dbReference>
<evidence type="ECO:0000256" key="2">
    <source>
        <dbReference type="ARBA" id="ARBA00022448"/>
    </source>
</evidence>
<dbReference type="GO" id="GO:0005789">
    <property type="term" value="C:endoplasmic reticulum membrane"/>
    <property type="evidence" value="ECO:0007669"/>
    <property type="project" value="UniProtKB-SubCell"/>
</dbReference>
<accession>A0A9W8LV97</accession>
<feature type="non-terminal residue" evidence="9">
    <location>
        <position position="517"/>
    </location>
</feature>
<keyword evidence="2 6" id="KW-0813">Transport</keyword>
<dbReference type="Proteomes" id="UP001139887">
    <property type="component" value="Unassembled WGS sequence"/>
</dbReference>
<dbReference type="GO" id="GO:0070973">
    <property type="term" value="P:protein localization to endoplasmic reticulum exit site"/>
    <property type="evidence" value="ECO:0007669"/>
    <property type="project" value="TreeGrafter"/>
</dbReference>
<dbReference type="Pfam" id="PF12931">
    <property type="entry name" value="TPR_Sec16"/>
    <property type="match status" value="1"/>
</dbReference>
<reference evidence="9" key="1">
    <citation type="submission" date="2022-07" db="EMBL/GenBank/DDBJ databases">
        <title>Phylogenomic reconstructions and comparative analyses of Kickxellomycotina fungi.</title>
        <authorList>
            <person name="Reynolds N.K."/>
            <person name="Stajich J.E."/>
            <person name="Barry K."/>
            <person name="Grigoriev I.V."/>
            <person name="Crous P."/>
            <person name="Smith M.E."/>
        </authorList>
    </citation>
    <scope>NUCLEOTIDE SEQUENCE</scope>
    <source>
        <strain evidence="9">NRRL 1566</strain>
    </source>
</reference>
<evidence type="ECO:0000256" key="1">
    <source>
        <dbReference type="ARBA" id="ARBA00005927"/>
    </source>
</evidence>
<dbReference type="GO" id="GO:0007030">
    <property type="term" value="P:Golgi organization"/>
    <property type="evidence" value="ECO:0007669"/>
    <property type="project" value="TreeGrafter"/>
</dbReference>
<dbReference type="GO" id="GO:0070971">
    <property type="term" value="C:endoplasmic reticulum exit site"/>
    <property type="evidence" value="ECO:0007669"/>
    <property type="project" value="TreeGrafter"/>
</dbReference>
<evidence type="ECO:0000259" key="7">
    <source>
        <dbReference type="Pfam" id="PF12931"/>
    </source>
</evidence>
<comment type="similarity">
    <text evidence="1 6">Belongs to the SEC16 family.</text>
</comment>
<dbReference type="AlphaFoldDB" id="A0A9W8LV97"/>
<keyword evidence="3 6" id="KW-0256">Endoplasmic reticulum</keyword>
<evidence type="ECO:0000256" key="4">
    <source>
        <dbReference type="ARBA" id="ARBA00022892"/>
    </source>
</evidence>
<keyword evidence="4 6" id="KW-0931">ER-Golgi transport</keyword>
<comment type="caution">
    <text evidence="9">The sequence shown here is derived from an EMBL/GenBank/DDBJ whole genome shotgun (WGS) entry which is preliminary data.</text>
</comment>
<dbReference type="InterPro" id="IPR024298">
    <property type="entry name" value="Sec16_Sec23-bd"/>
</dbReference>
<dbReference type="GO" id="GO:0012507">
    <property type="term" value="C:ER to Golgi transport vesicle membrane"/>
    <property type="evidence" value="ECO:0007669"/>
    <property type="project" value="TreeGrafter"/>
</dbReference>
<dbReference type="GO" id="GO:0015031">
    <property type="term" value="P:protein transport"/>
    <property type="evidence" value="ECO:0007669"/>
    <property type="project" value="UniProtKB-KW"/>
</dbReference>
<evidence type="ECO:0000259" key="8">
    <source>
        <dbReference type="Pfam" id="PF12932"/>
    </source>
</evidence>
<comment type="subcellular location">
    <subcellularLocation>
        <location evidence="6">Endoplasmic reticulum membrane</location>
    </subcellularLocation>
</comment>
<evidence type="ECO:0000313" key="10">
    <source>
        <dbReference type="Proteomes" id="UP001139887"/>
    </source>
</evidence>
<sequence>VADVPVATSLPQTDLNEDIRGETAADVSDYQGLSQGVSHMTLDSFHPPGYSYGNNSSIYGDNSSVNIAGVNADSANAAYTSLDAPYSEPNGVTYSQFNAHAENPKPHTSGFDKALNLPSTMAHHAYSYCQPALAQDVSSGSYAESGVIMNTESTYYGRESYSVTDNTEIGSGISDPLGRLNARYPLVAFGFGGRLITMFPQQVQRFNNYSGSSASKIAPGMLNVQSLNRFIPAEHGVHNAALAAMVPLVTGDVSHSGLDKRREAAIATVNSLLNDAEFGSSLSAEEYALYSVVIAVLRAADQPDFHQHSFDEAVKAIRPLISDRSNTTDEWAQGAITHGSAADMKQLEHMLLDGKRSDAISFSRERGLWAHALIVASCTGKKDWQAIVSAYVESALGSHFASLGLQYRLFAGLGGDSFAEVQNSNGFITAAEIGATSQKADMPKMDVSDAVADWARLLSMTLANRTAGDQAAILRLGDQLREHGQIIPAHICYVVTMLGRDIFQKSDGNRPRAVLLG</sequence>
<dbReference type="Pfam" id="PF12932">
    <property type="entry name" value="Sec16"/>
    <property type="match status" value="1"/>
</dbReference>
<feature type="domain" description="Sec16 Sec23-binding" evidence="7">
    <location>
        <begin position="347"/>
        <end position="517"/>
    </location>
</feature>
<dbReference type="PANTHER" id="PTHR13402:SF6">
    <property type="entry name" value="SECRETORY 16, ISOFORM I"/>
    <property type="match status" value="1"/>
</dbReference>
<dbReference type="GO" id="GO:0006914">
    <property type="term" value="P:autophagy"/>
    <property type="evidence" value="ECO:0007669"/>
    <property type="project" value="UniProtKB-KW"/>
</dbReference>
<dbReference type="InterPro" id="IPR024340">
    <property type="entry name" value="Sec16_CCD"/>
</dbReference>